<dbReference type="SUPFAM" id="SSF100950">
    <property type="entry name" value="NagB/RpiA/CoA transferase-like"/>
    <property type="match status" value="1"/>
</dbReference>
<evidence type="ECO:0000256" key="4">
    <source>
        <dbReference type="ARBA" id="ARBA00010662"/>
    </source>
</evidence>
<comment type="pathway">
    <text evidence="3 7">Carbohydrate degradation; pentose phosphate pathway; D-ribulose 5-phosphate from D-glucose 6-phosphate (oxidative stage): step 2/3.</text>
</comment>
<evidence type="ECO:0000256" key="6">
    <source>
        <dbReference type="ARBA" id="ARBA00020337"/>
    </source>
</evidence>
<evidence type="ECO:0000256" key="1">
    <source>
        <dbReference type="ARBA" id="ARBA00000832"/>
    </source>
</evidence>
<keyword evidence="7 9" id="KW-0378">Hydrolase</keyword>
<dbReference type="InterPro" id="IPR005900">
    <property type="entry name" value="6-phosphogluconolactonase_DevB"/>
</dbReference>
<comment type="caution">
    <text evidence="9">The sequence shown here is derived from an EMBL/GenBank/DDBJ whole genome shotgun (WGS) entry which is preliminary data.</text>
</comment>
<evidence type="ECO:0000313" key="9">
    <source>
        <dbReference type="EMBL" id="MBZ7987126.1"/>
    </source>
</evidence>
<name>A0ABS7WRX6_9BACT</name>
<dbReference type="InterPro" id="IPR039104">
    <property type="entry name" value="6PGL"/>
</dbReference>
<gene>
    <name evidence="7 9" type="primary">pgl</name>
    <name evidence="9" type="ORF">AVCANL283_03220</name>
</gene>
<dbReference type="GO" id="GO:0017057">
    <property type="term" value="F:6-phosphogluconolactonase activity"/>
    <property type="evidence" value="ECO:0007669"/>
    <property type="project" value="UniProtKB-EC"/>
</dbReference>
<organism evidence="9 10">
    <name type="scientific">Campylobacter canadensis</name>
    <dbReference type="NCBI Taxonomy" id="449520"/>
    <lineage>
        <taxon>Bacteria</taxon>
        <taxon>Pseudomonadati</taxon>
        <taxon>Campylobacterota</taxon>
        <taxon>Epsilonproteobacteria</taxon>
        <taxon>Campylobacterales</taxon>
        <taxon>Campylobacteraceae</taxon>
        <taxon>Campylobacter</taxon>
    </lineage>
</organism>
<evidence type="ECO:0000256" key="5">
    <source>
        <dbReference type="ARBA" id="ARBA00013198"/>
    </source>
</evidence>
<evidence type="ECO:0000256" key="3">
    <source>
        <dbReference type="ARBA" id="ARBA00004961"/>
    </source>
</evidence>
<evidence type="ECO:0000259" key="8">
    <source>
        <dbReference type="Pfam" id="PF01182"/>
    </source>
</evidence>
<dbReference type="EC" id="3.1.1.31" evidence="5 7"/>
<sequence length="218" mass="25207">MIIDDENFDKLSKEIYLSLKKYLDLKERVNFFVSGGKSPIRLFQKLSNMDLDWHRINVFLVDERVVSTFSEDSNSNLVQTYLLQNKAAKAKFYGLDNSLLHDELALVRNFNNYFASPDVLVLGMGEDAHTASIFPKAYNLDELLTSKQNYCLTSSEGVKYKRITLSKNTILQSKTIFLSINSQKKEQMLNLALKDESKLYPISYFTKKLKVYYEKTSC</sequence>
<evidence type="ECO:0000313" key="10">
    <source>
        <dbReference type="Proteomes" id="UP000786183"/>
    </source>
</evidence>
<dbReference type="RefSeq" id="WP_172229625.1">
    <property type="nucleotide sequence ID" value="NZ_CP035946.1"/>
</dbReference>
<comment type="catalytic activity">
    <reaction evidence="1 7">
        <text>6-phospho-D-glucono-1,5-lactone + H2O = 6-phospho-D-gluconate + H(+)</text>
        <dbReference type="Rhea" id="RHEA:12556"/>
        <dbReference type="ChEBI" id="CHEBI:15377"/>
        <dbReference type="ChEBI" id="CHEBI:15378"/>
        <dbReference type="ChEBI" id="CHEBI:57955"/>
        <dbReference type="ChEBI" id="CHEBI:58759"/>
        <dbReference type="EC" id="3.1.1.31"/>
    </reaction>
</comment>
<keyword evidence="10" id="KW-1185">Reference proteome</keyword>
<dbReference type="InterPro" id="IPR006148">
    <property type="entry name" value="Glc/Gal-6P_isomerase"/>
</dbReference>
<dbReference type="CDD" id="cd01400">
    <property type="entry name" value="6PGL"/>
    <property type="match status" value="1"/>
</dbReference>
<dbReference type="NCBIfam" id="TIGR01198">
    <property type="entry name" value="pgl"/>
    <property type="match status" value="1"/>
</dbReference>
<evidence type="ECO:0000256" key="2">
    <source>
        <dbReference type="ARBA" id="ARBA00002681"/>
    </source>
</evidence>
<reference evidence="9 10" key="1">
    <citation type="submission" date="2020-07" db="EMBL/GenBank/DDBJ databases">
        <title>Transfer of Campylobacter canadensis to the novel genus Avispirillum gen. nov., that also includes two novel species recovered from migratory waterfowl: Avispirillum anseris sp. nov. and Avispirillum brantae sp. nov.</title>
        <authorList>
            <person name="Miller W.G."/>
            <person name="Chapman M.H."/>
            <person name="Yee E."/>
            <person name="Inglis G.D."/>
        </authorList>
    </citation>
    <scope>NUCLEOTIDE SEQUENCE [LARGE SCALE GENOMIC DNA]</scope>
    <source>
        <strain evidence="9 10">L283</strain>
    </source>
</reference>
<dbReference type="Gene3D" id="3.40.50.1360">
    <property type="match status" value="1"/>
</dbReference>
<evidence type="ECO:0000256" key="7">
    <source>
        <dbReference type="RuleBase" id="RU365095"/>
    </source>
</evidence>
<proteinExistence type="inferred from homology"/>
<comment type="function">
    <text evidence="2 7">Hydrolysis of 6-phosphogluconolactone to 6-phosphogluconate.</text>
</comment>
<dbReference type="Pfam" id="PF01182">
    <property type="entry name" value="Glucosamine_iso"/>
    <property type="match status" value="1"/>
</dbReference>
<dbReference type="PANTHER" id="PTHR11054">
    <property type="entry name" value="6-PHOSPHOGLUCONOLACTONASE"/>
    <property type="match status" value="1"/>
</dbReference>
<protein>
    <recommendedName>
        <fullName evidence="6 7">6-phosphogluconolactonase</fullName>
        <shortName evidence="7">6PGL</shortName>
        <ecNumber evidence="5 7">3.1.1.31</ecNumber>
    </recommendedName>
</protein>
<dbReference type="InterPro" id="IPR037171">
    <property type="entry name" value="NagB/RpiA_transferase-like"/>
</dbReference>
<dbReference type="EMBL" id="JACGBB010000005">
    <property type="protein sequence ID" value="MBZ7987126.1"/>
    <property type="molecule type" value="Genomic_DNA"/>
</dbReference>
<dbReference type="Proteomes" id="UP000786183">
    <property type="component" value="Unassembled WGS sequence"/>
</dbReference>
<feature type="domain" description="Glucosamine/galactosamine-6-phosphate isomerase" evidence="8">
    <location>
        <begin position="8"/>
        <end position="207"/>
    </location>
</feature>
<accession>A0ABS7WRX6</accession>
<comment type="similarity">
    <text evidence="4 7">Belongs to the glucosamine/galactosamine-6-phosphate isomerase family. 6-phosphogluconolactonase subfamily.</text>
</comment>
<dbReference type="PANTHER" id="PTHR11054:SF0">
    <property type="entry name" value="6-PHOSPHOGLUCONOLACTONASE"/>
    <property type="match status" value="1"/>
</dbReference>